<dbReference type="EMBL" id="CP011412">
    <property type="protein sequence ID" value="AKH19548.1"/>
    <property type="molecule type" value="Genomic_DNA"/>
</dbReference>
<name>A0A0F7JXZ9_9GAMM</name>
<protein>
    <recommendedName>
        <fullName evidence="2">Flagellar biosynthetic protein FlhB</fullName>
    </recommendedName>
</protein>
<dbReference type="KEGG" id="seds:AAY24_03350"/>
<accession>A0A0F7JXZ9</accession>
<dbReference type="SUPFAM" id="SSF160544">
    <property type="entry name" value="EscU C-terminal domain-like"/>
    <property type="match status" value="1"/>
</dbReference>
<keyword evidence="5" id="KW-0966">Cell projection</keyword>
<evidence type="ECO:0000313" key="6">
    <source>
        <dbReference type="Proteomes" id="UP000034410"/>
    </source>
</evidence>
<dbReference type="PATRIC" id="fig|1543721.4.peg.703"/>
<dbReference type="PANTHER" id="PTHR30531:SF12">
    <property type="entry name" value="FLAGELLAR BIOSYNTHETIC PROTEIN FLHB"/>
    <property type="match status" value="1"/>
</dbReference>
<keyword evidence="3" id="KW-0813">Transport</keyword>
<keyword evidence="5" id="KW-0969">Cilium</keyword>
<evidence type="ECO:0000313" key="5">
    <source>
        <dbReference type="EMBL" id="AKH19548.1"/>
    </source>
</evidence>
<proteinExistence type="inferred from homology"/>
<dbReference type="Gene3D" id="3.40.1690.10">
    <property type="entry name" value="secretion proteins EscU"/>
    <property type="match status" value="1"/>
</dbReference>
<gene>
    <name evidence="5" type="ORF">AAY24_03350</name>
</gene>
<evidence type="ECO:0000256" key="3">
    <source>
        <dbReference type="ARBA" id="ARBA00023225"/>
    </source>
</evidence>
<dbReference type="Proteomes" id="UP000034410">
    <property type="component" value="Chromosome"/>
</dbReference>
<dbReference type="Pfam" id="PF01312">
    <property type="entry name" value="Bac_export_2"/>
    <property type="match status" value="1"/>
</dbReference>
<keyword evidence="3" id="KW-0653">Protein transport</keyword>
<evidence type="ECO:0000256" key="1">
    <source>
        <dbReference type="ARBA" id="ARBA00010690"/>
    </source>
</evidence>
<sequence length="100" mass="11051">MSETYDQTPDVAVALLYDGENTPRITAKGEGKLAEQIFQLAREHNIPLENDPQLAAILAQIPLGDEIPESLYRAIAEVIAFAYLVSGKRPPGFREDKEPD</sequence>
<dbReference type="PANTHER" id="PTHR30531">
    <property type="entry name" value="FLAGELLAR BIOSYNTHETIC PROTEIN FLHB"/>
    <property type="match status" value="1"/>
</dbReference>
<evidence type="ECO:0000256" key="2">
    <source>
        <dbReference type="ARBA" id="ARBA00021622"/>
    </source>
</evidence>
<reference evidence="5 6" key="1">
    <citation type="journal article" date="2015" name="Genome Announc.">
        <title>Complete Genome Sequence of Sedimenticola thiotaurini Strain SIP-G1, a Polyphosphate- and Polyhydroxyalkanoate-Accumulating Sulfur-Oxidizing Gammaproteobacterium Isolated from Salt Marsh Sediments.</title>
        <authorList>
            <person name="Flood B.E."/>
            <person name="Jones D.S."/>
            <person name="Bailey J.V."/>
        </authorList>
    </citation>
    <scope>NUCLEOTIDE SEQUENCE [LARGE SCALE GENOMIC DNA]</scope>
    <source>
        <strain evidence="5 6">SIP-G1</strain>
    </source>
</reference>
<keyword evidence="5" id="KW-0282">Flagellum</keyword>
<dbReference type="GO" id="GO:0005886">
    <property type="term" value="C:plasma membrane"/>
    <property type="evidence" value="ECO:0007669"/>
    <property type="project" value="TreeGrafter"/>
</dbReference>
<keyword evidence="3" id="KW-1006">Bacterial flagellum protein export</keyword>
<comment type="function">
    <text evidence="4">Required for formation of the rod structure in the basal body of the flagellar apparatus. Together with FliI and FliH, may constitute the export apparatus of flagellin.</text>
</comment>
<dbReference type="AlphaFoldDB" id="A0A0F7JXZ9"/>
<dbReference type="RefSeq" id="WP_046858485.1">
    <property type="nucleotide sequence ID" value="NZ_CP011412.1"/>
</dbReference>
<keyword evidence="6" id="KW-1185">Reference proteome</keyword>
<dbReference type="GO" id="GO:0009306">
    <property type="term" value="P:protein secretion"/>
    <property type="evidence" value="ECO:0007669"/>
    <property type="project" value="InterPro"/>
</dbReference>
<dbReference type="InterPro" id="IPR029025">
    <property type="entry name" value="T3SS_substrate_exporter_C"/>
</dbReference>
<dbReference type="InterPro" id="IPR006135">
    <property type="entry name" value="T3SS_substrate_exporter"/>
</dbReference>
<organism evidence="5 6">
    <name type="scientific">Sedimenticola thiotaurini</name>
    <dbReference type="NCBI Taxonomy" id="1543721"/>
    <lineage>
        <taxon>Bacteria</taxon>
        <taxon>Pseudomonadati</taxon>
        <taxon>Pseudomonadota</taxon>
        <taxon>Gammaproteobacteria</taxon>
        <taxon>Chromatiales</taxon>
        <taxon>Sedimenticolaceae</taxon>
        <taxon>Sedimenticola</taxon>
    </lineage>
</organism>
<comment type="similarity">
    <text evidence="1">Belongs to the type III secretion exporter family.</text>
</comment>
<dbReference type="OrthoDB" id="5244399at2"/>
<evidence type="ECO:0000256" key="4">
    <source>
        <dbReference type="ARBA" id="ARBA00025078"/>
    </source>
</evidence>